<dbReference type="EMBL" id="JBHSRF010000007">
    <property type="protein sequence ID" value="MFC6080892.1"/>
    <property type="molecule type" value="Genomic_DNA"/>
</dbReference>
<keyword evidence="2" id="KW-1185">Reference proteome</keyword>
<comment type="caution">
    <text evidence="1">The sequence shown here is derived from an EMBL/GenBank/DDBJ whole genome shotgun (WGS) entry which is preliminary data.</text>
</comment>
<evidence type="ECO:0000313" key="2">
    <source>
        <dbReference type="Proteomes" id="UP001596137"/>
    </source>
</evidence>
<protein>
    <submittedName>
        <fullName evidence="1">Uncharacterized protein</fullName>
    </submittedName>
</protein>
<proteinExistence type="predicted"/>
<dbReference type="Proteomes" id="UP001596137">
    <property type="component" value="Unassembled WGS sequence"/>
</dbReference>
<name>A0ABW1NFQ9_9ACTN</name>
<reference evidence="2" key="1">
    <citation type="journal article" date="2019" name="Int. J. Syst. Evol. Microbiol.">
        <title>The Global Catalogue of Microorganisms (GCM) 10K type strain sequencing project: providing services to taxonomists for standard genome sequencing and annotation.</title>
        <authorList>
            <consortium name="The Broad Institute Genomics Platform"/>
            <consortium name="The Broad Institute Genome Sequencing Center for Infectious Disease"/>
            <person name="Wu L."/>
            <person name="Ma J."/>
        </authorList>
    </citation>
    <scope>NUCLEOTIDE SEQUENCE [LARGE SCALE GENOMIC DNA]</scope>
    <source>
        <strain evidence="2">JCM 30346</strain>
    </source>
</reference>
<gene>
    <name evidence="1" type="ORF">ACFP1K_06945</name>
</gene>
<accession>A0ABW1NFQ9</accession>
<evidence type="ECO:0000313" key="1">
    <source>
        <dbReference type="EMBL" id="MFC6080892.1"/>
    </source>
</evidence>
<sequence length="92" mass="10298">MADDTDFPPELVQAQRDYYAVDARVDKLVAQLPSSVDVLAGTAAMPAELRAAVDAARAERLKLVDVLYGHEYWETVDDRHAARTELQEIARR</sequence>
<organism evidence="1 2">
    <name type="scientific">Sphaerisporangium aureirubrum</name>
    <dbReference type="NCBI Taxonomy" id="1544736"/>
    <lineage>
        <taxon>Bacteria</taxon>
        <taxon>Bacillati</taxon>
        <taxon>Actinomycetota</taxon>
        <taxon>Actinomycetes</taxon>
        <taxon>Streptosporangiales</taxon>
        <taxon>Streptosporangiaceae</taxon>
        <taxon>Sphaerisporangium</taxon>
    </lineage>
</organism>
<dbReference type="RefSeq" id="WP_380748150.1">
    <property type="nucleotide sequence ID" value="NZ_JBHSRF010000007.1"/>
</dbReference>